<dbReference type="OrthoDB" id="9788659at2"/>
<dbReference type="CDD" id="cd14014">
    <property type="entry name" value="STKc_PknB_like"/>
    <property type="match status" value="1"/>
</dbReference>
<dbReference type="GO" id="GO:0004674">
    <property type="term" value="F:protein serine/threonine kinase activity"/>
    <property type="evidence" value="ECO:0007669"/>
    <property type="project" value="UniProtKB-KW"/>
</dbReference>
<dbReference type="SMART" id="SM00220">
    <property type="entry name" value="S_TKc"/>
    <property type="match status" value="1"/>
</dbReference>
<dbReference type="InterPro" id="IPR053235">
    <property type="entry name" value="Ser_Thr_kinase"/>
</dbReference>
<dbReference type="InterPro" id="IPR011009">
    <property type="entry name" value="Kinase-like_dom_sf"/>
</dbReference>
<accession>B8I4E5</accession>
<dbReference type="Proteomes" id="UP000001349">
    <property type="component" value="Chromosome"/>
</dbReference>
<dbReference type="KEGG" id="cce:Ccel_0111"/>
<name>B8I4E5_RUMCH</name>
<dbReference type="AlphaFoldDB" id="B8I4E5"/>
<feature type="domain" description="Protein kinase" evidence="1">
    <location>
        <begin position="10"/>
        <end position="262"/>
    </location>
</feature>
<proteinExistence type="predicted"/>
<dbReference type="RefSeq" id="WP_012634565.1">
    <property type="nucleotide sequence ID" value="NC_011898.1"/>
</dbReference>
<dbReference type="SUPFAM" id="SSF52540">
    <property type="entry name" value="P-loop containing nucleoside triphosphate hydrolases"/>
    <property type="match status" value="1"/>
</dbReference>
<dbReference type="Gene3D" id="3.40.50.300">
    <property type="entry name" value="P-loop containing nucleotide triphosphate hydrolases"/>
    <property type="match status" value="1"/>
</dbReference>
<dbReference type="EMBL" id="CP001348">
    <property type="protein sequence ID" value="ACL74499.1"/>
    <property type="molecule type" value="Genomic_DNA"/>
</dbReference>
<dbReference type="PANTHER" id="PTHR24361">
    <property type="entry name" value="MITOGEN-ACTIVATED KINASE KINASE KINASE"/>
    <property type="match status" value="1"/>
</dbReference>
<dbReference type="PROSITE" id="PS50011">
    <property type="entry name" value="PROTEIN_KINASE_DOM"/>
    <property type="match status" value="1"/>
</dbReference>
<dbReference type="SUPFAM" id="SSF56112">
    <property type="entry name" value="Protein kinase-like (PK-like)"/>
    <property type="match status" value="1"/>
</dbReference>
<protein>
    <submittedName>
        <fullName evidence="2">Serine/threonine protein kinase</fullName>
    </submittedName>
</protein>
<dbReference type="HOGENOM" id="CLU_519455_0_0_9"/>
<dbReference type="Pfam" id="PF00069">
    <property type="entry name" value="Pkinase"/>
    <property type="match status" value="1"/>
</dbReference>
<keyword evidence="3" id="KW-1185">Reference proteome</keyword>
<dbReference type="InterPro" id="IPR000719">
    <property type="entry name" value="Prot_kinase_dom"/>
</dbReference>
<organism evidence="2 3">
    <name type="scientific">Ruminiclostridium cellulolyticum (strain ATCC 35319 / DSM 5812 / JCM 6584 / H10)</name>
    <name type="common">Clostridium cellulolyticum</name>
    <dbReference type="NCBI Taxonomy" id="394503"/>
    <lineage>
        <taxon>Bacteria</taxon>
        <taxon>Bacillati</taxon>
        <taxon>Bacillota</taxon>
        <taxon>Clostridia</taxon>
        <taxon>Eubacteriales</taxon>
        <taxon>Oscillospiraceae</taxon>
        <taxon>Ruminiclostridium</taxon>
    </lineage>
</organism>
<evidence type="ECO:0000313" key="2">
    <source>
        <dbReference type="EMBL" id="ACL74499.1"/>
    </source>
</evidence>
<dbReference type="Gene3D" id="1.10.510.10">
    <property type="entry name" value="Transferase(Phosphotransferase) domain 1"/>
    <property type="match status" value="1"/>
</dbReference>
<dbReference type="InterPro" id="IPR008271">
    <property type="entry name" value="Ser/Thr_kinase_AS"/>
</dbReference>
<gene>
    <name evidence="2" type="ordered locus">Ccel_0111</name>
</gene>
<evidence type="ECO:0000313" key="3">
    <source>
        <dbReference type="Proteomes" id="UP000001349"/>
    </source>
</evidence>
<keyword evidence="2" id="KW-0723">Serine/threonine-protein kinase</keyword>
<keyword evidence="2" id="KW-0808">Transferase</keyword>
<sequence>MLDNYFHSKYKYIRLLGRGGCGDVYLAENVKLGNLWAVKEIAKGRETTISGYLEPEILKRLNHPALPRICDVYEDECCIYIVEDYIEGISLKRIIKEKGSIEEKKVAEWAVQLCSVLDYLHSQKPDPIIYGDMKPHNIILAKGETIKLIDFGISAVVNISGSKPPGMTETAFIGTKGYAAPEQFMGGYLCPATDIYSLGITLIHIITGVDPIKQYSFYQDNNFSSHLSPEMYQILKKCINLKPEFRYQTAEELMKALRHYLLAGSDSLFYKSLQGISSPYLFSKIIAVTGASGTGVSTLTVAMSEQAAKSGNSVCIVDLSNSVDLAKIIVRDDKGYLENLPVKVKPHMYYVRPSIKLFADSSENVILYKLLGQLQEKYKYIFIDGPPGILNPIERYLDNIFIISDMNPYNISKPFSYLEQDSLMEKIVSRTSFILNKFYKGELGSDLLIYSVLNKSAYVKLKKQISGVEVFEVPYSEKVYLKWMYGYFDKFTGFNCLLSDSFKKSISNIISHKVIPNEKKSLLKRS</sequence>
<dbReference type="STRING" id="394503.Ccel_0111"/>
<dbReference type="PROSITE" id="PS00108">
    <property type="entry name" value="PROTEIN_KINASE_ST"/>
    <property type="match status" value="1"/>
</dbReference>
<dbReference type="GO" id="GO:0005524">
    <property type="term" value="F:ATP binding"/>
    <property type="evidence" value="ECO:0007669"/>
    <property type="project" value="InterPro"/>
</dbReference>
<evidence type="ECO:0000259" key="1">
    <source>
        <dbReference type="PROSITE" id="PS50011"/>
    </source>
</evidence>
<dbReference type="GO" id="GO:0005737">
    <property type="term" value="C:cytoplasm"/>
    <property type="evidence" value="ECO:0007669"/>
    <property type="project" value="TreeGrafter"/>
</dbReference>
<dbReference type="InterPro" id="IPR027417">
    <property type="entry name" value="P-loop_NTPase"/>
</dbReference>
<dbReference type="eggNOG" id="COG0515">
    <property type="taxonomic scope" value="Bacteria"/>
</dbReference>
<reference evidence="2 3" key="1">
    <citation type="submission" date="2009-01" db="EMBL/GenBank/DDBJ databases">
        <title>Complete sequence of Clostridium cellulolyticum H10.</title>
        <authorList>
            <consortium name="US DOE Joint Genome Institute"/>
            <person name="Lucas S."/>
            <person name="Copeland A."/>
            <person name="Lapidus A."/>
            <person name="Glavina del Rio T."/>
            <person name="Dalin E."/>
            <person name="Tice H."/>
            <person name="Bruce D."/>
            <person name="Goodwin L."/>
            <person name="Pitluck S."/>
            <person name="Chertkov O."/>
            <person name="Saunders E."/>
            <person name="Brettin T."/>
            <person name="Detter J.C."/>
            <person name="Han C."/>
            <person name="Larimer F."/>
            <person name="Land M."/>
            <person name="Hauser L."/>
            <person name="Kyrpides N."/>
            <person name="Ivanova N."/>
            <person name="Zhou J."/>
            <person name="Richardson P."/>
        </authorList>
    </citation>
    <scope>NUCLEOTIDE SEQUENCE [LARGE SCALE GENOMIC DNA]</scope>
    <source>
        <strain evidence="3">ATCC 35319 / DSM 5812 / JCM 6584 / H10</strain>
    </source>
</reference>
<dbReference type="PANTHER" id="PTHR24361:SF785">
    <property type="entry name" value="DUAL SPECIFICITY MITOGEN-ACTIVATED PROTEIN KINASE KINASE 1"/>
    <property type="match status" value="1"/>
</dbReference>
<keyword evidence="2" id="KW-0418">Kinase</keyword>